<evidence type="ECO:0000256" key="1">
    <source>
        <dbReference type="SAM" id="MobiDB-lite"/>
    </source>
</evidence>
<reference evidence="2" key="1">
    <citation type="journal article" date="2019" name="Environ. Microbiol.">
        <title>Fungal ecological strategies reflected in gene transcription - a case study of two litter decomposers.</title>
        <authorList>
            <person name="Barbi F."/>
            <person name="Kohler A."/>
            <person name="Barry K."/>
            <person name="Baskaran P."/>
            <person name="Daum C."/>
            <person name="Fauchery L."/>
            <person name="Ihrmark K."/>
            <person name="Kuo A."/>
            <person name="LaButti K."/>
            <person name="Lipzen A."/>
            <person name="Morin E."/>
            <person name="Grigoriev I.V."/>
            <person name="Henrissat B."/>
            <person name="Lindahl B."/>
            <person name="Martin F."/>
        </authorList>
    </citation>
    <scope>NUCLEOTIDE SEQUENCE</scope>
    <source>
        <strain evidence="2">JB14</strain>
    </source>
</reference>
<evidence type="ECO:0000313" key="3">
    <source>
        <dbReference type="Proteomes" id="UP000799118"/>
    </source>
</evidence>
<organism evidence="2 3">
    <name type="scientific">Gymnopus androsaceus JB14</name>
    <dbReference type="NCBI Taxonomy" id="1447944"/>
    <lineage>
        <taxon>Eukaryota</taxon>
        <taxon>Fungi</taxon>
        <taxon>Dikarya</taxon>
        <taxon>Basidiomycota</taxon>
        <taxon>Agaricomycotina</taxon>
        <taxon>Agaricomycetes</taxon>
        <taxon>Agaricomycetidae</taxon>
        <taxon>Agaricales</taxon>
        <taxon>Marasmiineae</taxon>
        <taxon>Omphalotaceae</taxon>
        <taxon>Gymnopus</taxon>
    </lineage>
</organism>
<evidence type="ECO:0000313" key="2">
    <source>
        <dbReference type="EMBL" id="KAE9390498.1"/>
    </source>
</evidence>
<accession>A0A6A4GXK6</accession>
<gene>
    <name evidence="2" type="ORF">BT96DRAFT_343537</name>
</gene>
<dbReference type="Proteomes" id="UP000799118">
    <property type="component" value="Unassembled WGS sequence"/>
</dbReference>
<dbReference type="AlphaFoldDB" id="A0A6A4GXK6"/>
<sequence length="157" mass="16445">MFLAYLSIGTCDINFPVTLIICIILLDIVHSEVQIQSLLTMVVGIASTLIMVRADLGISIENVSNGTNGTDYPSDLEMNKDIRFEDTPESEVYGCGNGGFGTSELGAGSEIEPLSLEASTAAFNAKKQSSSRLNSTGPSSGPGEVSGLIVLSPPKKS</sequence>
<keyword evidence="3" id="KW-1185">Reference proteome</keyword>
<feature type="region of interest" description="Disordered" evidence="1">
    <location>
        <begin position="124"/>
        <end position="157"/>
    </location>
</feature>
<name>A0A6A4GXK6_9AGAR</name>
<dbReference type="OrthoDB" id="3265563at2759"/>
<proteinExistence type="predicted"/>
<protein>
    <submittedName>
        <fullName evidence="2">Uncharacterized protein</fullName>
    </submittedName>
</protein>
<dbReference type="EMBL" id="ML769656">
    <property type="protein sequence ID" value="KAE9390498.1"/>
    <property type="molecule type" value="Genomic_DNA"/>
</dbReference>
<feature type="compositionally biased region" description="Polar residues" evidence="1">
    <location>
        <begin position="124"/>
        <end position="139"/>
    </location>
</feature>